<dbReference type="InterPro" id="IPR010490">
    <property type="entry name" value="COG6"/>
</dbReference>
<evidence type="ECO:0000256" key="8">
    <source>
        <dbReference type="ARBA" id="ARBA00031348"/>
    </source>
</evidence>
<evidence type="ECO:0000256" key="10">
    <source>
        <dbReference type="RuleBase" id="RU365075"/>
    </source>
</evidence>
<dbReference type="RefSeq" id="XP_016613172.1">
    <property type="nucleotide sequence ID" value="XM_016749134.1"/>
</dbReference>
<name>A0A0L0HVK0_SPIPD</name>
<evidence type="ECO:0000313" key="14">
    <source>
        <dbReference type="Proteomes" id="UP000053201"/>
    </source>
</evidence>
<evidence type="ECO:0000259" key="11">
    <source>
        <dbReference type="Pfam" id="PF06419"/>
    </source>
</evidence>
<dbReference type="OrthoDB" id="272987at2759"/>
<keyword evidence="7 10" id="KW-0472">Membrane</keyword>
<accession>A0A0L0HVK0</accession>
<dbReference type="InterPro" id="IPR048368">
    <property type="entry name" value="COG6_N"/>
</dbReference>
<dbReference type="GeneID" id="27684511"/>
<proteinExistence type="inferred from homology"/>
<dbReference type="InterPro" id="IPR048369">
    <property type="entry name" value="COG6_C"/>
</dbReference>
<comment type="subunit">
    <text evidence="10">Component of the conserved oligomeric Golgi complex.</text>
</comment>
<evidence type="ECO:0000256" key="7">
    <source>
        <dbReference type="ARBA" id="ARBA00023136"/>
    </source>
</evidence>
<keyword evidence="5 10" id="KW-0653">Protein transport</keyword>
<comment type="function">
    <text evidence="9">Acts as a component of the peripheral membrane COG complex that is involved in intra-Golgi protein trafficking. COG is located at the cis-Golgi, and regulates tethering of retrograde intra-Golgi vesicles and possibly a number of other membrane trafficking events.</text>
</comment>
<dbReference type="Proteomes" id="UP000053201">
    <property type="component" value="Unassembled WGS sequence"/>
</dbReference>
<evidence type="ECO:0000256" key="9">
    <source>
        <dbReference type="ARBA" id="ARBA00043873"/>
    </source>
</evidence>
<gene>
    <name evidence="13" type="ORF">SPPG_00803</name>
</gene>
<evidence type="ECO:0000256" key="3">
    <source>
        <dbReference type="ARBA" id="ARBA00020973"/>
    </source>
</evidence>
<evidence type="ECO:0000256" key="5">
    <source>
        <dbReference type="ARBA" id="ARBA00022927"/>
    </source>
</evidence>
<reference evidence="13 14" key="1">
    <citation type="submission" date="2009-08" db="EMBL/GenBank/DDBJ databases">
        <title>The Genome Sequence of Spizellomyces punctatus strain DAOM BR117.</title>
        <authorList>
            <consortium name="The Broad Institute Genome Sequencing Platform"/>
            <person name="Russ C."/>
            <person name="Cuomo C."/>
            <person name="Shea T."/>
            <person name="Young S.K."/>
            <person name="Zeng Q."/>
            <person name="Koehrsen M."/>
            <person name="Haas B."/>
            <person name="Borodovsky M."/>
            <person name="Guigo R."/>
            <person name="Alvarado L."/>
            <person name="Berlin A."/>
            <person name="Bochicchio J."/>
            <person name="Borenstein D."/>
            <person name="Chapman S."/>
            <person name="Chen Z."/>
            <person name="Engels R."/>
            <person name="Freedman E."/>
            <person name="Gellesch M."/>
            <person name="Goldberg J."/>
            <person name="Griggs A."/>
            <person name="Gujja S."/>
            <person name="Heiman D."/>
            <person name="Hepburn T."/>
            <person name="Howarth C."/>
            <person name="Jen D."/>
            <person name="Larson L."/>
            <person name="Lewis B."/>
            <person name="Mehta T."/>
            <person name="Park D."/>
            <person name="Pearson M."/>
            <person name="Roberts A."/>
            <person name="Saif S."/>
            <person name="Shenoy N."/>
            <person name="Sisk P."/>
            <person name="Stolte C."/>
            <person name="Sykes S."/>
            <person name="Thomson T."/>
            <person name="Walk T."/>
            <person name="White J."/>
            <person name="Yandava C."/>
            <person name="Burger G."/>
            <person name="Gray M.W."/>
            <person name="Holland P.W.H."/>
            <person name="King N."/>
            <person name="Lang F.B.F."/>
            <person name="Roger A.J."/>
            <person name="Ruiz-Trillo I."/>
            <person name="Lander E."/>
            <person name="Nusbaum C."/>
        </authorList>
    </citation>
    <scope>NUCLEOTIDE SEQUENCE [LARGE SCALE GENOMIC DNA]</scope>
    <source>
        <strain evidence="13 14">DAOM BR117</strain>
    </source>
</reference>
<comment type="function">
    <text evidence="10">Acts as component of the peripheral membrane COG complex that is involved in intra-Golgi protein trafficking. COG is located at the cis-Golgi, and regulates tethering of retrograde intra-Golgi vesicles and possibly a number of other membrane trafficking events.</text>
</comment>
<evidence type="ECO:0000256" key="4">
    <source>
        <dbReference type="ARBA" id="ARBA00022448"/>
    </source>
</evidence>
<keyword evidence="6 10" id="KW-0333">Golgi apparatus</keyword>
<dbReference type="STRING" id="645134.A0A0L0HVK0"/>
<dbReference type="VEuPathDB" id="FungiDB:SPPG_00803"/>
<dbReference type="GO" id="GO:0006891">
    <property type="term" value="P:intra-Golgi vesicle-mediated transport"/>
    <property type="evidence" value="ECO:0007669"/>
    <property type="project" value="UniProtKB-UniRule"/>
</dbReference>
<keyword evidence="14" id="KW-1185">Reference proteome</keyword>
<dbReference type="FunCoup" id="A0A0L0HVK0">
    <property type="interactions" value="268"/>
</dbReference>
<comment type="similarity">
    <text evidence="2 10">Belongs to the COG6 family.</text>
</comment>
<evidence type="ECO:0000313" key="13">
    <source>
        <dbReference type="EMBL" id="KND05133.1"/>
    </source>
</evidence>
<protein>
    <recommendedName>
        <fullName evidence="3 10">Conserved oligomeric Golgi complex subunit 6</fullName>
        <shortName evidence="10">COG complex subunit 6</shortName>
    </recommendedName>
    <alternativeName>
        <fullName evidence="8 10">Component of oligomeric Golgi complex 6</fullName>
    </alternativeName>
</protein>
<evidence type="ECO:0000256" key="6">
    <source>
        <dbReference type="ARBA" id="ARBA00023034"/>
    </source>
</evidence>
<evidence type="ECO:0000259" key="12">
    <source>
        <dbReference type="Pfam" id="PF20653"/>
    </source>
</evidence>
<dbReference type="OMA" id="HSCLDFF"/>
<dbReference type="eggNOG" id="KOG3758">
    <property type="taxonomic scope" value="Eukaryota"/>
</dbReference>
<dbReference type="PANTHER" id="PTHR21506:SF0">
    <property type="entry name" value="CONSERVED OLIGOMERIC GOLGI COMPLEX SUBUNIT 6"/>
    <property type="match status" value="1"/>
</dbReference>
<dbReference type="GO" id="GO:0017119">
    <property type="term" value="C:Golgi transport complex"/>
    <property type="evidence" value="ECO:0007669"/>
    <property type="project" value="UniProtKB-UniRule"/>
</dbReference>
<dbReference type="GO" id="GO:0000139">
    <property type="term" value="C:Golgi membrane"/>
    <property type="evidence" value="ECO:0007669"/>
    <property type="project" value="UniProtKB-SubCell"/>
</dbReference>
<dbReference type="AlphaFoldDB" id="A0A0L0HVK0"/>
<evidence type="ECO:0000256" key="2">
    <source>
        <dbReference type="ARBA" id="ARBA00011023"/>
    </source>
</evidence>
<feature type="domain" description="Conserved Oligomeric Golgi complex subunit 6 C-terminal" evidence="12">
    <location>
        <begin position="188"/>
        <end position="647"/>
    </location>
</feature>
<feature type="domain" description="Conserved oligomeric complex COG6 N-terminal" evidence="11">
    <location>
        <begin position="44"/>
        <end position="156"/>
    </location>
</feature>
<dbReference type="PANTHER" id="PTHR21506">
    <property type="entry name" value="COMPONENT OF OLIGOMERIC GOLGI COMPLEX 6"/>
    <property type="match status" value="1"/>
</dbReference>
<organism evidence="13 14">
    <name type="scientific">Spizellomyces punctatus (strain DAOM BR117)</name>
    <dbReference type="NCBI Taxonomy" id="645134"/>
    <lineage>
        <taxon>Eukaryota</taxon>
        <taxon>Fungi</taxon>
        <taxon>Fungi incertae sedis</taxon>
        <taxon>Chytridiomycota</taxon>
        <taxon>Chytridiomycota incertae sedis</taxon>
        <taxon>Chytridiomycetes</taxon>
        <taxon>Spizellomycetales</taxon>
        <taxon>Spizellomycetaceae</taxon>
        <taxon>Spizellomyces</taxon>
    </lineage>
</organism>
<dbReference type="Pfam" id="PF06419">
    <property type="entry name" value="COG6_N"/>
    <property type="match status" value="1"/>
</dbReference>
<comment type="subcellular location">
    <subcellularLocation>
        <location evidence="1 10">Golgi apparatus membrane</location>
        <topology evidence="1 10">Peripheral membrane protein</topology>
    </subcellularLocation>
</comment>
<sequence>MATTTDTPSLQNKLTKSNPLSRKLSKTLDISLEDPETQEALVALSEFYKHNTLTARRNLRGDLERRVMATNERFLDAFDVVAQRVRAMEAEMKYMNDCCSEMEERLRSTSNETAHLMKQTHELKEESKRCTVRKAIADVFLARFTLSDAELFTLTSPNQYVGAEFFNALKHLQKISDDCKALLVTEHQEAGLEIMERMASYQETAFDKLFRWAQFECRSLNRDSPEVTQALRDAMRALKERPVLFQTCTDEISNIRSSAMVRSFLDALTRGGPGGFPRPIELHAPDPLRYVGDMLAWLHQASTEEREILEAVFDVKATGQRAQLKKNSAVGDASAISSLSSVDDEAIARVLDRNMEGTCRPLKARIEQVLASQSDSIVAYRIANLVKFYEGMIIKVLGPTAQLSRTIHDITEIANKTFFETLNANASQLLRFVQTPGADLLPPPAVRETVLQLREIMAIYDESLVGSEQKEEDFADILTALLDPLSQMCVLGAASLPSIENAIYIINCLHHIQAALNLYPFTKIRVDDIEAQVDAQVDVLVNEEFASVLKQSGLLPLTHAEAADITAPMLQEAMAQLDAFLYGATMEISSSLAKLSRRKLAARVTQRAFRMFVEAYREVYTKVTDPAIKHDPPLPTPRTVDEVETLLSLEQDDSSTP</sequence>
<evidence type="ECO:0000256" key="1">
    <source>
        <dbReference type="ARBA" id="ARBA00004395"/>
    </source>
</evidence>
<dbReference type="GO" id="GO:0015031">
    <property type="term" value="P:protein transport"/>
    <property type="evidence" value="ECO:0007669"/>
    <property type="project" value="UniProtKB-KW"/>
</dbReference>
<dbReference type="EMBL" id="KQ257450">
    <property type="protein sequence ID" value="KND05133.1"/>
    <property type="molecule type" value="Genomic_DNA"/>
</dbReference>
<dbReference type="Pfam" id="PF20653">
    <property type="entry name" value="COG6_C"/>
    <property type="match status" value="1"/>
</dbReference>
<keyword evidence="4 10" id="KW-0813">Transport</keyword>
<dbReference type="InParanoid" id="A0A0L0HVK0"/>
<dbReference type="SMART" id="SM01087">
    <property type="entry name" value="COG6"/>
    <property type="match status" value="1"/>
</dbReference>